<sequence>MSGLRVRRAPVADWYVEGEDSAVMVGATVVVLSALATAVLEILDAERTAEDGWVAATVVTAGLVERFGEPEGLDVHATTAGVLADLAEQRVVETEQRPGPAAG</sequence>
<protein>
    <submittedName>
        <fullName evidence="1">Uncharacterized protein</fullName>
    </submittedName>
</protein>
<accession>A0A6P0HJH4</accession>
<dbReference type="AlphaFoldDB" id="A0A6P0HJH4"/>
<reference evidence="1 2" key="1">
    <citation type="journal article" date="2014" name="Int. J. Syst. Evol. Microbiol.">
        <title>Nocardioides zeae sp. nov., isolated from the stem of Zea mays.</title>
        <authorList>
            <person name="Glaeser S.P."/>
            <person name="McInroy J.A."/>
            <person name="Busse H.J."/>
            <person name="Kampfer P."/>
        </authorList>
    </citation>
    <scope>NUCLEOTIDE SEQUENCE [LARGE SCALE GENOMIC DNA]</scope>
    <source>
        <strain evidence="1 2">JCM 30728</strain>
    </source>
</reference>
<organism evidence="1 2">
    <name type="scientific">Nocardioides zeae</name>
    <dbReference type="NCBI Taxonomy" id="1457234"/>
    <lineage>
        <taxon>Bacteria</taxon>
        <taxon>Bacillati</taxon>
        <taxon>Actinomycetota</taxon>
        <taxon>Actinomycetes</taxon>
        <taxon>Propionibacteriales</taxon>
        <taxon>Nocardioidaceae</taxon>
        <taxon>Nocardioides</taxon>
    </lineage>
</organism>
<dbReference type="RefSeq" id="WP_163772293.1">
    <property type="nucleotide sequence ID" value="NZ_JAAGXA010000006.1"/>
</dbReference>
<evidence type="ECO:0000313" key="1">
    <source>
        <dbReference type="EMBL" id="NEN78763.1"/>
    </source>
</evidence>
<dbReference type="EMBL" id="JAAGXA010000006">
    <property type="protein sequence ID" value="NEN78763.1"/>
    <property type="molecule type" value="Genomic_DNA"/>
</dbReference>
<name>A0A6P0HJH4_9ACTN</name>
<dbReference type="Proteomes" id="UP000468687">
    <property type="component" value="Unassembled WGS sequence"/>
</dbReference>
<gene>
    <name evidence="1" type="ORF">G3T38_10785</name>
</gene>
<keyword evidence="2" id="KW-1185">Reference proteome</keyword>
<comment type="caution">
    <text evidence="1">The sequence shown here is derived from an EMBL/GenBank/DDBJ whole genome shotgun (WGS) entry which is preliminary data.</text>
</comment>
<evidence type="ECO:0000313" key="2">
    <source>
        <dbReference type="Proteomes" id="UP000468687"/>
    </source>
</evidence>
<proteinExistence type="predicted"/>